<feature type="non-terminal residue" evidence="1">
    <location>
        <position position="1"/>
    </location>
</feature>
<organism evidence="1">
    <name type="scientific">Lygus hesperus</name>
    <name type="common">Western plant bug</name>
    <dbReference type="NCBI Taxonomy" id="30085"/>
    <lineage>
        <taxon>Eukaryota</taxon>
        <taxon>Metazoa</taxon>
        <taxon>Ecdysozoa</taxon>
        <taxon>Arthropoda</taxon>
        <taxon>Hexapoda</taxon>
        <taxon>Insecta</taxon>
        <taxon>Pterygota</taxon>
        <taxon>Neoptera</taxon>
        <taxon>Paraneoptera</taxon>
        <taxon>Hemiptera</taxon>
        <taxon>Heteroptera</taxon>
        <taxon>Panheteroptera</taxon>
        <taxon>Cimicomorpha</taxon>
        <taxon>Miridae</taxon>
        <taxon>Mirini</taxon>
        <taxon>Lygus</taxon>
    </lineage>
</organism>
<dbReference type="EMBL" id="GBHO01009041">
    <property type="protein sequence ID" value="JAG34563.1"/>
    <property type="molecule type" value="Transcribed_RNA"/>
</dbReference>
<reference evidence="1" key="1">
    <citation type="journal article" date="2014" name="PLoS ONE">
        <title>Transcriptome-Based Identification of ABC Transporters in the Western Tarnished Plant Bug Lygus hesperus.</title>
        <authorList>
            <person name="Hull J.J."/>
            <person name="Chaney K."/>
            <person name="Geib S.M."/>
            <person name="Fabrick J.A."/>
            <person name="Brent C.S."/>
            <person name="Walsh D."/>
            <person name="Lavine L.C."/>
        </authorList>
    </citation>
    <scope>NUCLEOTIDE SEQUENCE</scope>
</reference>
<proteinExistence type="predicted"/>
<dbReference type="AlphaFoldDB" id="A0A0A9YU00"/>
<feature type="non-terminal residue" evidence="1">
    <location>
        <position position="100"/>
    </location>
</feature>
<reference evidence="1" key="2">
    <citation type="submission" date="2014-07" db="EMBL/GenBank/DDBJ databases">
        <authorList>
            <person name="Hull J."/>
        </authorList>
    </citation>
    <scope>NUCLEOTIDE SEQUENCE</scope>
</reference>
<evidence type="ECO:0000313" key="1">
    <source>
        <dbReference type="EMBL" id="JAG34563.1"/>
    </source>
</evidence>
<accession>A0A0A9YU00</accession>
<protein>
    <submittedName>
        <fullName evidence="1">Glucose 1-dehydrogenase</fullName>
    </submittedName>
</protein>
<name>A0A0A9YU00_LYGHE</name>
<gene>
    <name evidence="1" type="primary">gdh</name>
    <name evidence="1" type="ORF">CM83_105000</name>
</gene>
<sequence length="100" mass="10941">LKAQLSALETLNVMSDNYAAILFPLLESCIPPEILKVWQRTITNHAASFKAQMESLMAFLENEVRGEERVLLAVPDHEESPASSRDFSSPAAAALANLSL</sequence>